<dbReference type="AlphaFoldDB" id="A0A840BMC4"/>
<evidence type="ECO:0008006" key="4">
    <source>
        <dbReference type="Google" id="ProtNLM"/>
    </source>
</evidence>
<protein>
    <recommendedName>
        <fullName evidence="4">Integral membrane protein</fullName>
    </recommendedName>
</protein>
<dbReference type="EMBL" id="JACIET010000001">
    <property type="protein sequence ID" value="MBB4012026.1"/>
    <property type="molecule type" value="Genomic_DNA"/>
</dbReference>
<dbReference type="Proteomes" id="UP000561045">
    <property type="component" value="Unassembled WGS sequence"/>
</dbReference>
<feature type="transmembrane region" description="Helical" evidence="1">
    <location>
        <begin position="104"/>
        <end position="125"/>
    </location>
</feature>
<keyword evidence="1" id="KW-0472">Membrane</keyword>
<keyword evidence="1" id="KW-0812">Transmembrane</keyword>
<gene>
    <name evidence="2" type="ORF">GGR36_001334</name>
</gene>
<proteinExistence type="predicted"/>
<evidence type="ECO:0000313" key="3">
    <source>
        <dbReference type="Proteomes" id="UP000561045"/>
    </source>
</evidence>
<feature type="transmembrane region" description="Helical" evidence="1">
    <location>
        <begin position="27"/>
        <end position="46"/>
    </location>
</feature>
<keyword evidence="3" id="KW-1185">Reference proteome</keyword>
<evidence type="ECO:0000256" key="1">
    <source>
        <dbReference type="SAM" id="Phobius"/>
    </source>
</evidence>
<keyword evidence="1" id="KW-1133">Transmembrane helix</keyword>
<feature type="transmembrane region" description="Helical" evidence="1">
    <location>
        <begin position="53"/>
        <end position="71"/>
    </location>
</feature>
<comment type="caution">
    <text evidence="2">The sequence shown here is derived from an EMBL/GenBank/DDBJ whole genome shotgun (WGS) entry which is preliminary data.</text>
</comment>
<dbReference type="RefSeq" id="WP_183633344.1">
    <property type="nucleotide sequence ID" value="NZ_BAABLE010000011.1"/>
</dbReference>
<evidence type="ECO:0000313" key="2">
    <source>
        <dbReference type="EMBL" id="MBB4012026.1"/>
    </source>
</evidence>
<accession>A0A840BMC4</accession>
<reference evidence="2 3" key="1">
    <citation type="submission" date="2020-08" db="EMBL/GenBank/DDBJ databases">
        <title>Genomic Encyclopedia of Type Strains, Phase IV (KMG-IV): sequencing the most valuable type-strain genomes for metagenomic binning, comparative biology and taxonomic classification.</title>
        <authorList>
            <person name="Goeker M."/>
        </authorList>
    </citation>
    <scope>NUCLEOTIDE SEQUENCE [LARGE SCALE GENOMIC DNA]</scope>
    <source>
        <strain evidence="2 3">DSM 106739</strain>
    </source>
</reference>
<organism evidence="2 3">
    <name type="scientific">Niveibacterium umoris</name>
    <dbReference type="NCBI Taxonomy" id="1193620"/>
    <lineage>
        <taxon>Bacteria</taxon>
        <taxon>Pseudomonadati</taxon>
        <taxon>Pseudomonadota</taxon>
        <taxon>Betaproteobacteria</taxon>
        <taxon>Rhodocyclales</taxon>
        <taxon>Rhodocyclaceae</taxon>
        <taxon>Niveibacterium</taxon>
    </lineage>
</organism>
<sequence>MEYMVGITLALFLCAAAAGLCMDRERVFYPAVTIAVASYYLAFAVVDGRNEVMLSEVLIASLFIVAAVAGFKRSPWFAVVALGGHGVMDAFHHHLVHNNGVPRVWPGFCMTFDVTAALIVTWVMLARARQARSRGQG</sequence>
<name>A0A840BMC4_9RHOO</name>